<proteinExistence type="predicted"/>
<evidence type="ECO:0000259" key="1">
    <source>
        <dbReference type="PROSITE" id="PS50181"/>
    </source>
</evidence>
<dbReference type="PROSITE" id="PS50181">
    <property type="entry name" value="FBOX"/>
    <property type="match status" value="1"/>
</dbReference>
<evidence type="ECO:0000313" key="2">
    <source>
        <dbReference type="EMBL" id="TEB19536.1"/>
    </source>
</evidence>
<gene>
    <name evidence="2" type="ORF">FA13DRAFT_1744248</name>
</gene>
<dbReference type="SUPFAM" id="SSF81383">
    <property type="entry name" value="F-box domain"/>
    <property type="match status" value="1"/>
</dbReference>
<dbReference type="SMART" id="SM00256">
    <property type="entry name" value="FBOX"/>
    <property type="match status" value="1"/>
</dbReference>
<protein>
    <recommendedName>
        <fullName evidence="1">F-box domain-containing protein</fullName>
    </recommendedName>
</protein>
<dbReference type="InterPro" id="IPR036047">
    <property type="entry name" value="F-box-like_dom_sf"/>
</dbReference>
<dbReference type="AlphaFoldDB" id="A0A4Y7SES7"/>
<accession>A0A4Y7SES7</accession>
<dbReference type="OrthoDB" id="3365698at2759"/>
<evidence type="ECO:0000313" key="3">
    <source>
        <dbReference type="Proteomes" id="UP000298030"/>
    </source>
</evidence>
<dbReference type="InterPro" id="IPR001810">
    <property type="entry name" value="F-box_dom"/>
</dbReference>
<sequence>MAAARSATLSHLISTNEPPSLFEVAQLRRCVQTLVPRARLLWAEYKGLEERLQLCRIVLSPTRRLPAEILIEIFSWADKKTLLSISLVCRSWNASFNVVSSKSLSTTTMRFISEDGIPCHKILSWLAKPVTGTKTLNIEHEVSYREIRCKCFKPANPCPWAAPDFLNLLAKNPTPAQMVLRLKFSSPNCLSRLVGGAGNSLLWNSLETLHLQLTGNWSGRASIYRNALDGLPKTLRNLRLKINNPKDRRQPPPIEVPEAPFNTLKSLGIECSWDSPLILSILRLCVDLDVLIVDESIGRHTWTESAAQVTLPKVHTLRVKCLYLHESEKIFPLLHLPALASLTIDGGEVPFADRNWVLARSLRPLGLLSPMPRICLRTLVVQSINGLDGDALWDIFSHLRFLRCLVLQRVPFEGAGFLENYRRRTEGGEHLLPALRMFELRDLDEKFDATSFLCFVKVHRHATTRRHEGGHERIQEDAPDGLRHISLRYGDCKESRKFEAVREELVSMVGALERDFGVVVQMTRG</sequence>
<dbReference type="Proteomes" id="UP000298030">
    <property type="component" value="Unassembled WGS sequence"/>
</dbReference>
<dbReference type="Gene3D" id="1.20.1280.50">
    <property type="match status" value="1"/>
</dbReference>
<dbReference type="EMBL" id="QPFP01000186">
    <property type="protein sequence ID" value="TEB19536.1"/>
    <property type="molecule type" value="Genomic_DNA"/>
</dbReference>
<organism evidence="2 3">
    <name type="scientific">Coprinellus micaceus</name>
    <name type="common">Glistening ink-cap mushroom</name>
    <name type="synonym">Coprinus micaceus</name>
    <dbReference type="NCBI Taxonomy" id="71717"/>
    <lineage>
        <taxon>Eukaryota</taxon>
        <taxon>Fungi</taxon>
        <taxon>Dikarya</taxon>
        <taxon>Basidiomycota</taxon>
        <taxon>Agaricomycotina</taxon>
        <taxon>Agaricomycetes</taxon>
        <taxon>Agaricomycetidae</taxon>
        <taxon>Agaricales</taxon>
        <taxon>Agaricineae</taxon>
        <taxon>Psathyrellaceae</taxon>
        <taxon>Coprinellus</taxon>
    </lineage>
</organism>
<dbReference type="Pfam" id="PF12937">
    <property type="entry name" value="F-box-like"/>
    <property type="match status" value="1"/>
</dbReference>
<dbReference type="CDD" id="cd09917">
    <property type="entry name" value="F-box_SF"/>
    <property type="match status" value="1"/>
</dbReference>
<dbReference type="STRING" id="71717.A0A4Y7SES7"/>
<reference evidence="2 3" key="1">
    <citation type="journal article" date="2019" name="Nat. Ecol. Evol.">
        <title>Megaphylogeny resolves global patterns of mushroom evolution.</title>
        <authorList>
            <person name="Varga T."/>
            <person name="Krizsan K."/>
            <person name="Foldi C."/>
            <person name="Dima B."/>
            <person name="Sanchez-Garcia M."/>
            <person name="Sanchez-Ramirez S."/>
            <person name="Szollosi G.J."/>
            <person name="Szarkandi J.G."/>
            <person name="Papp V."/>
            <person name="Albert L."/>
            <person name="Andreopoulos W."/>
            <person name="Angelini C."/>
            <person name="Antonin V."/>
            <person name="Barry K.W."/>
            <person name="Bougher N.L."/>
            <person name="Buchanan P."/>
            <person name="Buyck B."/>
            <person name="Bense V."/>
            <person name="Catcheside P."/>
            <person name="Chovatia M."/>
            <person name="Cooper J."/>
            <person name="Damon W."/>
            <person name="Desjardin D."/>
            <person name="Finy P."/>
            <person name="Geml J."/>
            <person name="Haridas S."/>
            <person name="Hughes K."/>
            <person name="Justo A."/>
            <person name="Karasinski D."/>
            <person name="Kautmanova I."/>
            <person name="Kiss B."/>
            <person name="Kocsube S."/>
            <person name="Kotiranta H."/>
            <person name="LaButti K.M."/>
            <person name="Lechner B.E."/>
            <person name="Liimatainen K."/>
            <person name="Lipzen A."/>
            <person name="Lukacs Z."/>
            <person name="Mihaltcheva S."/>
            <person name="Morgado L.N."/>
            <person name="Niskanen T."/>
            <person name="Noordeloos M.E."/>
            <person name="Ohm R.A."/>
            <person name="Ortiz-Santana B."/>
            <person name="Ovrebo C."/>
            <person name="Racz N."/>
            <person name="Riley R."/>
            <person name="Savchenko A."/>
            <person name="Shiryaev A."/>
            <person name="Soop K."/>
            <person name="Spirin V."/>
            <person name="Szebenyi C."/>
            <person name="Tomsovsky M."/>
            <person name="Tulloss R.E."/>
            <person name="Uehling J."/>
            <person name="Grigoriev I.V."/>
            <person name="Vagvolgyi C."/>
            <person name="Papp T."/>
            <person name="Martin F.M."/>
            <person name="Miettinen O."/>
            <person name="Hibbett D.S."/>
            <person name="Nagy L.G."/>
        </authorList>
    </citation>
    <scope>NUCLEOTIDE SEQUENCE [LARGE SCALE GENOMIC DNA]</scope>
    <source>
        <strain evidence="2 3">FP101781</strain>
    </source>
</reference>
<feature type="domain" description="F-box" evidence="1">
    <location>
        <begin position="59"/>
        <end position="111"/>
    </location>
</feature>
<name>A0A4Y7SES7_COPMI</name>
<comment type="caution">
    <text evidence="2">The sequence shown here is derived from an EMBL/GenBank/DDBJ whole genome shotgun (WGS) entry which is preliminary data.</text>
</comment>
<keyword evidence="3" id="KW-1185">Reference proteome</keyword>